<keyword evidence="2" id="KW-1185">Reference proteome</keyword>
<evidence type="ECO:0000313" key="1">
    <source>
        <dbReference type="EMBL" id="KOX67627.1"/>
    </source>
</evidence>
<dbReference type="EMBL" id="KQ436008">
    <property type="protein sequence ID" value="KOX67627.1"/>
    <property type="molecule type" value="Genomic_DNA"/>
</dbReference>
<dbReference type="AlphaFoldDB" id="A0A0M8ZNE4"/>
<organism evidence="1 2">
    <name type="scientific">Melipona quadrifasciata</name>
    <dbReference type="NCBI Taxonomy" id="166423"/>
    <lineage>
        <taxon>Eukaryota</taxon>
        <taxon>Metazoa</taxon>
        <taxon>Ecdysozoa</taxon>
        <taxon>Arthropoda</taxon>
        <taxon>Hexapoda</taxon>
        <taxon>Insecta</taxon>
        <taxon>Pterygota</taxon>
        <taxon>Neoptera</taxon>
        <taxon>Endopterygota</taxon>
        <taxon>Hymenoptera</taxon>
        <taxon>Apocrita</taxon>
        <taxon>Aculeata</taxon>
        <taxon>Apoidea</taxon>
        <taxon>Anthophila</taxon>
        <taxon>Apidae</taxon>
        <taxon>Melipona</taxon>
    </lineage>
</organism>
<gene>
    <name evidence="1" type="ORF">WN51_08729</name>
</gene>
<protein>
    <submittedName>
        <fullName evidence="1">Uncharacterized protein</fullName>
    </submittedName>
</protein>
<accession>A0A0M8ZNE4</accession>
<evidence type="ECO:0000313" key="2">
    <source>
        <dbReference type="Proteomes" id="UP000053105"/>
    </source>
</evidence>
<name>A0A0M8ZNE4_9HYME</name>
<dbReference type="Proteomes" id="UP000053105">
    <property type="component" value="Unassembled WGS sequence"/>
</dbReference>
<sequence length="112" mass="12968">MLCVYVCCLQQGLFRRDYSSTCDTMIEHEDAKTRSVVECKATTGSYVNTDVLEFLDPVRIRETTTRSYNDPCNTDELASRRMMRRCSNRGVDHCMMNVHVYGILGTRLNRIE</sequence>
<dbReference type="OrthoDB" id="10275375at2759"/>
<proteinExistence type="predicted"/>
<reference evidence="1 2" key="1">
    <citation type="submission" date="2015-07" db="EMBL/GenBank/DDBJ databases">
        <title>The genome of Melipona quadrifasciata.</title>
        <authorList>
            <person name="Pan H."/>
            <person name="Kapheim K."/>
        </authorList>
    </citation>
    <scope>NUCLEOTIDE SEQUENCE [LARGE SCALE GENOMIC DNA]</scope>
    <source>
        <strain evidence="1">0111107301</strain>
        <tissue evidence="1">Whole body</tissue>
    </source>
</reference>